<organism evidence="2 3">
    <name type="scientific">Catellatospora coxensis</name>
    <dbReference type="NCBI Taxonomy" id="310354"/>
    <lineage>
        <taxon>Bacteria</taxon>
        <taxon>Bacillati</taxon>
        <taxon>Actinomycetota</taxon>
        <taxon>Actinomycetes</taxon>
        <taxon>Micromonosporales</taxon>
        <taxon>Micromonosporaceae</taxon>
        <taxon>Catellatospora</taxon>
    </lineage>
</organism>
<accession>A0A8J3PCF7</accession>
<comment type="caution">
    <text evidence="2">The sequence shown here is derived from an EMBL/GenBank/DDBJ whole genome shotgun (WGS) entry which is preliminary data.</text>
</comment>
<evidence type="ECO:0000259" key="1">
    <source>
        <dbReference type="Pfam" id="PF12728"/>
    </source>
</evidence>
<feature type="domain" description="Helix-turn-helix" evidence="1">
    <location>
        <begin position="19"/>
        <end position="65"/>
    </location>
</feature>
<keyword evidence="3" id="KW-1185">Reference proteome</keyword>
<dbReference type="EMBL" id="BONI01000128">
    <property type="protein sequence ID" value="GIG11328.1"/>
    <property type="molecule type" value="Genomic_DNA"/>
</dbReference>
<evidence type="ECO:0000313" key="2">
    <source>
        <dbReference type="EMBL" id="GIG11328.1"/>
    </source>
</evidence>
<sequence>MPTRPSATHRPIDATRPDLYRPGEVAKRLRCSEWWIKEQARKRRIPYSWIGGSYRFTEEHVKEIIRLFEVEPIQPSVHRTAQSAAPLVQHPTSVAVVTPLRARVPRRARTVAGLSQLAA</sequence>
<evidence type="ECO:0000313" key="3">
    <source>
        <dbReference type="Proteomes" id="UP000630887"/>
    </source>
</evidence>
<proteinExistence type="predicted"/>
<dbReference type="Proteomes" id="UP000630887">
    <property type="component" value="Unassembled WGS sequence"/>
</dbReference>
<name>A0A8J3PCF7_9ACTN</name>
<dbReference type="InterPro" id="IPR041657">
    <property type="entry name" value="HTH_17"/>
</dbReference>
<dbReference type="AlphaFoldDB" id="A0A8J3PCF7"/>
<protein>
    <recommendedName>
        <fullName evidence="1">Helix-turn-helix domain-containing protein</fullName>
    </recommendedName>
</protein>
<gene>
    <name evidence="2" type="ORF">Cco03nite_80280</name>
</gene>
<dbReference type="RefSeq" id="WP_203699280.1">
    <property type="nucleotide sequence ID" value="NZ_BAAALC010000003.1"/>
</dbReference>
<reference evidence="2 3" key="1">
    <citation type="submission" date="2021-01" db="EMBL/GenBank/DDBJ databases">
        <title>Whole genome shotgun sequence of Catellatospora coxensis NBRC 107359.</title>
        <authorList>
            <person name="Komaki H."/>
            <person name="Tamura T."/>
        </authorList>
    </citation>
    <scope>NUCLEOTIDE SEQUENCE [LARGE SCALE GENOMIC DNA]</scope>
    <source>
        <strain evidence="2 3">NBRC 107359</strain>
    </source>
</reference>
<dbReference type="Pfam" id="PF12728">
    <property type="entry name" value="HTH_17"/>
    <property type="match status" value="1"/>
</dbReference>